<feature type="signal peptide" evidence="4">
    <location>
        <begin position="1"/>
        <end position="20"/>
    </location>
</feature>
<reference evidence="7" key="1">
    <citation type="submission" date="2025-08" db="UniProtKB">
        <authorList>
            <consortium name="RefSeq"/>
        </authorList>
    </citation>
    <scope>IDENTIFICATION</scope>
    <source>
        <tissue evidence="7">Testes</tissue>
    </source>
</reference>
<name>A0ABM0M521_SACKO</name>
<dbReference type="InterPro" id="IPR036939">
    <property type="entry name" value="Cu2_ascorb_mOase_N_sf"/>
</dbReference>
<evidence type="ECO:0000256" key="3">
    <source>
        <dbReference type="ARBA" id="ARBA00023180"/>
    </source>
</evidence>
<dbReference type="PANTHER" id="PTHR10157">
    <property type="entry name" value="DOPAMINE BETA HYDROXYLASE RELATED"/>
    <property type="match status" value="1"/>
</dbReference>
<keyword evidence="3" id="KW-0325">Glycoprotein</keyword>
<dbReference type="SMART" id="SM00664">
    <property type="entry name" value="DoH"/>
    <property type="match status" value="1"/>
</dbReference>
<keyword evidence="2" id="KW-1015">Disulfide bond</keyword>
<dbReference type="Gene3D" id="2.60.120.230">
    <property type="match status" value="1"/>
</dbReference>
<dbReference type="PROSITE" id="PS50836">
    <property type="entry name" value="DOMON"/>
    <property type="match status" value="1"/>
</dbReference>
<dbReference type="PANTHER" id="PTHR10157:SF23">
    <property type="entry name" value="MOXD1 HOMOLOG 1"/>
    <property type="match status" value="1"/>
</dbReference>
<evidence type="ECO:0000313" key="7">
    <source>
        <dbReference type="RefSeq" id="XP_006815112.1"/>
    </source>
</evidence>
<dbReference type="GeneID" id="100367206"/>
<keyword evidence="4" id="KW-0732">Signal</keyword>
<organism evidence="6 7">
    <name type="scientific">Saccoglossus kowalevskii</name>
    <name type="common">Acorn worm</name>
    <dbReference type="NCBI Taxonomy" id="10224"/>
    <lineage>
        <taxon>Eukaryota</taxon>
        <taxon>Metazoa</taxon>
        <taxon>Hemichordata</taxon>
        <taxon>Enteropneusta</taxon>
        <taxon>Harrimaniidae</taxon>
        <taxon>Saccoglossus</taxon>
    </lineage>
</organism>
<evidence type="ECO:0000256" key="1">
    <source>
        <dbReference type="ARBA" id="ARBA00010676"/>
    </source>
</evidence>
<dbReference type="InterPro" id="IPR045266">
    <property type="entry name" value="DOH_DOMON"/>
</dbReference>
<feature type="domain" description="DOMON" evidence="5">
    <location>
        <begin position="39"/>
        <end position="154"/>
    </location>
</feature>
<dbReference type="RefSeq" id="XP_006815112.1">
    <property type="nucleotide sequence ID" value="XM_006815049.1"/>
</dbReference>
<dbReference type="InterPro" id="IPR008977">
    <property type="entry name" value="PHM/PNGase_F_dom_sf"/>
</dbReference>
<sequence length="581" mass="65801">MAQRGFLLLILYVPVATIIATPLVPTEEFTHHAFLDEYGFYKLFWKFNQEKITFEVHVKTTGYVGFGFSPNGGMPGSDIVIGWMTNNGKTQFTDRHALHYGEPRIDIKQDYTLLYGREEDEYTILKFERKLDTCDDEQDRIITSDTMRLIWAYHPGKPEDGQPLPWHGREKRGVRSMYLMSVSPDLIPSLEGENVKIMEFLNENVSVPWHQDTTYNCKGFAIPRLNGKHHIIKYEPIVQPGNEALVHHILVYMCYGDLNDTHHGIEGECYSPNMPPELYECGTTIMAWAIGGGPFFFPDVAGFSLGDDGDPTFVMLETHYDNPEYKSSSFRGQFWYEDLLYSKLREFDATMLTVGHLVRPTQVIPPGMRKFTTKAYCSGNCTRNTLTDSSTNETTDLHIFAGNLHSHLAGRSMRLRHIREGTELPNIIKDEYYDFNYQELNHLPTEVILKAGDSLMLECDYDTMDRTSPIYGGLGTYDEMCLAFMYTYPRSSLKKCSSTLLGSSIAEVVNVEIDRGLLWSATQTTYTICGNVTAKKKILSAYTGNKLCKTAELSAAQNMMMGTAVSTSNQVPVLNVKGVHP</sequence>
<dbReference type="Proteomes" id="UP000694865">
    <property type="component" value="Unplaced"/>
</dbReference>
<dbReference type="SUPFAM" id="SSF49742">
    <property type="entry name" value="PHM/PNGase F"/>
    <property type="match status" value="2"/>
</dbReference>
<dbReference type="InterPro" id="IPR028460">
    <property type="entry name" value="Tbh/DBH"/>
</dbReference>
<gene>
    <name evidence="7" type="primary">LOC100367206</name>
</gene>
<dbReference type="PRINTS" id="PR00767">
    <property type="entry name" value="DBMONOXGNASE"/>
</dbReference>
<proteinExistence type="inferred from homology"/>
<dbReference type="InterPro" id="IPR014784">
    <property type="entry name" value="Cu2_ascorb_mOase-like_C"/>
</dbReference>
<dbReference type="InterPro" id="IPR000323">
    <property type="entry name" value="Cu2_ascorb_mOase_N"/>
</dbReference>
<dbReference type="SUPFAM" id="SSF49344">
    <property type="entry name" value="CBD9-like"/>
    <property type="match status" value="1"/>
</dbReference>
<dbReference type="Gene3D" id="2.60.120.310">
    <property type="entry name" value="Copper type II, ascorbate-dependent monooxygenase, N-terminal domain"/>
    <property type="match status" value="1"/>
</dbReference>
<evidence type="ECO:0000256" key="2">
    <source>
        <dbReference type="ARBA" id="ARBA00023157"/>
    </source>
</evidence>
<comment type="similarity">
    <text evidence="1">Belongs to the copper type II ascorbate-dependent monooxygenase family.</text>
</comment>
<keyword evidence="6" id="KW-1185">Reference proteome</keyword>
<dbReference type="Gene3D" id="2.60.40.1210">
    <property type="entry name" value="Cellobiose dehydrogenase, cytochrome domain"/>
    <property type="match status" value="1"/>
</dbReference>
<dbReference type="Pfam" id="PF01082">
    <property type="entry name" value="Cu2_monooxygen"/>
    <property type="match status" value="1"/>
</dbReference>
<evidence type="ECO:0000313" key="6">
    <source>
        <dbReference type="Proteomes" id="UP000694865"/>
    </source>
</evidence>
<dbReference type="InterPro" id="IPR000945">
    <property type="entry name" value="DBH-like"/>
</dbReference>
<evidence type="ECO:0000256" key="4">
    <source>
        <dbReference type="SAM" id="SignalP"/>
    </source>
</evidence>
<dbReference type="InterPro" id="IPR024548">
    <property type="entry name" value="Cu2_monoox_C"/>
</dbReference>
<dbReference type="Pfam" id="PF03712">
    <property type="entry name" value="Cu2_monoox_C"/>
    <property type="match status" value="1"/>
</dbReference>
<dbReference type="Pfam" id="PF03351">
    <property type="entry name" value="DOMON"/>
    <property type="match status" value="1"/>
</dbReference>
<feature type="chain" id="PRO_5047202723" evidence="4">
    <location>
        <begin position="21"/>
        <end position="581"/>
    </location>
</feature>
<dbReference type="InterPro" id="IPR005018">
    <property type="entry name" value="DOMON_domain"/>
</dbReference>
<dbReference type="CDD" id="cd09631">
    <property type="entry name" value="DOMON_DOH"/>
    <property type="match status" value="1"/>
</dbReference>
<evidence type="ECO:0000259" key="5">
    <source>
        <dbReference type="PROSITE" id="PS50836"/>
    </source>
</evidence>
<accession>A0ABM0M521</accession>
<protein>
    <submittedName>
        <fullName evidence="7">DBH-like monooxygenase protein 1 homolog</fullName>
    </submittedName>
</protein>